<dbReference type="GO" id="GO:0016020">
    <property type="term" value="C:membrane"/>
    <property type="evidence" value="ECO:0007669"/>
    <property type="project" value="TreeGrafter"/>
</dbReference>
<protein>
    <recommendedName>
        <fullName evidence="4">Osiris 5</fullName>
    </recommendedName>
</protein>
<dbReference type="AlphaFoldDB" id="A0A7R9I4Y5"/>
<organism evidence="3">
    <name type="scientific">Timema bartmani</name>
    <dbReference type="NCBI Taxonomy" id="61472"/>
    <lineage>
        <taxon>Eukaryota</taxon>
        <taxon>Metazoa</taxon>
        <taxon>Ecdysozoa</taxon>
        <taxon>Arthropoda</taxon>
        <taxon>Hexapoda</taxon>
        <taxon>Insecta</taxon>
        <taxon>Pterygota</taxon>
        <taxon>Neoptera</taxon>
        <taxon>Polyneoptera</taxon>
        <taxon>Phasmatodea</taxon>
        <taxon>Timematodea</taxon>
        <taxon>Timematoidea</taxon>
        <taxon>Timematidae</taxon>
        <taxon>Timema</taxon>
    </lineage>
</organism>
<sequence>MLARLLLLGALLVASGVAADNDVEVNVSGDDAISSGLKTFLRLYSECDHKDGIAPCLKMRAITFFDRALKMKDIPLSDSLVLVKTGSDEIRIPVGRSFSESKTEVSEDELDNLLFDRVARFFNSHNVQIILPRMDDQQLQRSIEEGRGKMKKMMGSMMMVFGMKMMALIPIAIGGLFLLAGKALIISKIALVLTLIIALKKLLAQKQDHGHHESHGWQSSGGGGGGWDRRSLEAIEAAHKMAYRGQVGDNTVVQSQQH</sequence>
<dbReference type="EMBL" id="OD569060">
    <property type="protein sequence ID" value="CAD7447623.1"/>
    <property type="molecule type" value="Genomic_DNA"/>
</dbReference>
<proteinExistence type="predicted"/>
<keyword evidence="1" id="KW-0472">Membrane</keyword>
<feature type="transmembrane region" description="Helical" evidence="1">
    <location>
        <begin position="157"/>
        <end position="179"/>
    </location>
</feature>
<evidence type="ECO:0000256" key="2">
    <source>
        <dbReference type="SAM" id="SignalP"/>
    </source>
</evidence>
<dbReference type="Pfam" id="PF07898">
    <property type="entry name" value="DUF1676"/>
    <property type="match status" value="1"/>
</dbReference>
<feature type="signal peptide" evidence="2">
    <location>
        <begin position="1"/>
        <end position="19"/>
    </location>
</feature>
<dbReference type="InterPro" id="IPR012464">
    <property type="entry name" value="DUF1676"/>
</dbReference>
<name>A0A7R9I4Y5_9NEOP</name>
<dbReference type="PANTHER" id="PTHR21879">
    <property type="entry name" value="FI03362P-RELATED-RELATED"/>
    <property type="match status" value="1"/>
</dbReference>
<dbReference type="PANTHER" id="PTHR21879:SF12">
    <property type="entry name" value="OSIRIS 12"/>
    <property type="match status" value="1"/>
</dbReference>
<accession>A0A7R9I4Y5</accession>
<keyword evidence="1" id="KW-1133">Transmembrane helix</keyword>
<gene>
    <name evidence="3" type="ORF">TBIB3V08_LOCUS9932</name>
</gene>
<evidence type="ECO:0000256" key="1">
    <source>
        <dbReference type="SAM" id="Phobius"/>
    </source>
</evidence>
<feature type="chain" id="PRO_5031108438" description="Osiris 5" evidence="2">
    <location>
        <begin position="20"/>
        <end position="258"/>
    </location>
</feature>
<evidence type="ECO:0000313" key="3">
    <source>
        <dbReference type="EMBL" id="CAD7447623.1"/>
    </source>
</evidence>
<keyword evidence="1" id="KW-0812">Transmembrane</keyword>
<evidence type="ECO:0008006" key="4">
    <source>
        <dbReference type="Google" id="ProtNLM"/>
    </source>
</evidence>
<keyword evidence="2" id="KW-0732">Signal</keyword>
<reference evidence="3" key="1">
    <citation type="submission" date="2020-11" db="EMBL/GenBank/DDBJ databases">
        <authorList>
            <person name="Tran Van P."/>
        </authorList>
    </citation>
    <scope>NUCLEOTIDE SEQUENCE</scope>
</reference>